<accession>A0A1I6JB71</accession>
<dbReference type="GO" id="GO:0003677">
    <property type="term" value="F:DNA binding"/>
    <property type="evidence" value="ECO:0007669"/>
    <property type="project" value="InterPro"/>
</dbReference>
<proteinExistence type="predicted"/>
<gene>
    <name evidence="3" type="ORF">SAMN05661086_01522</name>
</gene>
<dbReference type="EMBL" id="FOYZ01000005">
    <property type="protein sequence ID" value="SFR76186.1"/>
    <property type="molecule type" value="Genomic_DNA"/>
</dbReference>
<feature type="domain" description="Recombinase" evidence="2">
    <location>
        <begin position="181"/>
        <end position="322"/>
    </location>
</feature>
<dbReference type="Gene3D" id="3.90.1750.20">
    <property type="entry name" value="Putative Large Serine Recombinase, Chain B, Domain 2"/>
    <property type="match status" value="1"/>
</dbReference>
<dbReference type="RefSeq" id="WP_092560090.1">
    <property type="nucleotide sequence ID" value="NZ_FOYZ01000005.1"/>
</dbReference>
<keyword evidence="4" id="KW-1185">Reference proteome</keyword>
<feature type="domain" description="Resolvase/invertase-type recombinase catalytic" evidence="1">
    <location>
        <begin position="22"/>
        <end position="173"/>
    </location>
</feature>
<dbReference type="OrthoDB" id="9784557at2"/>
<dbReference type="InterPro" id="IPR036162">
    <property type="entry name" value="Resolvase-like_N_sf"/>
</dbReference>
<dbReference type="InterPro" id="IPR050639">
    <property type="entry name" value="SSR_resolvase"/>
</dbReference>
<dbReference type="SMART" id="SM00857">
    <property type="entry name" value="Resolvase"/>
    <property type="match status" value="1"/>
</dbReference>
<evidence type="ECO:0000259" key="2">
    <source>
        <dbReference type="PROSITE" id="PS51737"/>
    </source>
</evidence>
<organism evidence="3 4">
    <name type="scientific">Anaeromicropila populeti</name>
    <dbReference type="NCBI Taxonomy" id="37658"/>
    <lineage>
        <taxon>Bacteria</taxon>
        <taxon>Bacillati</taxon>
        <taxon>Bacillota</taxon>
        <taxon>Clostridia</taxon>
        <taxon>Lachnospirales</taxon>
        <taxon>Lachnospiraceae</taxon>
        <taxon>Anaeromicropila</taxon>
    </lineage>
</organism>
<dbReference type="PROSITE" id="PS51736">
    <property type="entry name" value="RECOMBINASES_3"/>
    <property type="match status" value="1"/>
</dbReference>
<dbReference type="Pfam" id="PF13408">
    <property type="entry name" value="Zn_ribbon_recom"/>
    <property type="match status" value="1"/>
</dbReference>
<dbReference type="InterPro" id="IPR038109">
    <property type="entry name" value="DNA_bind_recomb_sf"/>
</dbReference>
<protein>
    <submittedName>
        <fullName evidence="3">Site-specific DNA recombinase</fullName>
    </submittedName>
</protein>
<dbReference type="SUPFAM" id="SSF53041">
    <property type="entry name" value="Resolvase-like"/>
    <property type="match status" value="1"/>
</dbReference>
<reference evidence="3 4" key="1">
    <citation type="submission" date="2016-10" db="EMBL/GenBank/DDBJ databases">
        <authorList>
            <person name="de Groot N.N."/>
        </authorList>
    </citation>
    <scope>NUCLEOTIDE SEQUENCE [LARGE SCALE GENOMIC DNA]</scope>
    <source>
        <strain evidence="3 4">743A</strain>
    </source>
</reference>
<dbReference type="PROSITE" id="PS51737">
    <property type="entry name" value="RECOMBINASE_DNA_BIND"/>
    <property type="match status" value="1"/>
</dbReference>
<evidence type="ECO:0000313" key="4">
    <source>
        <dbReference type="Proteomes" id="UP000199659"/>
    </source>
</evidence>
<dbReference type="Proteomes" id="UP000199659">
    <property type="component" value="Unassembled WGS sequence"/>
</dbReference>
<sequence>MARKSRIKSESVINNEVDQRYKTALYARLSNESNGITDGESMETQVHLLQQFVKEHPDLKYIDTYIDNGFSGTNFHRPEFERLMEDIKRGKIQCIVVKDLSRFARNYIEAGEYIEKILPQYQVRLIAVTDQFDSQKKKQDELVVALKNLINDVYAKDISKKTGSVFRMKQHKGEFIGSYAPYGYQKSEKNKNRLIVDKETAPIVKKIFEWKIAGLSDMQIARNLNMLEIMSPLRYKYEIGMVKNEKYYKMLWKPITISQILKNQIYLGHMVQGKSCKSLYQGKSYRSMSEIEWIIVKNTHEAIIAEDIFGHVSRILNERKQKYFNRIHTQSSVKKEEHLLVGYVYCGDCQHHLTLMRSGDKKFSYWYRCPNYQNNRERGCIMKSIRKEVLEQIVFQIIQIHIRLFLKKEVQQVQVEGCLKNRMDLSRKMVVGCINRIELFEKKRVEIQVSFQDEFLTLNKRTEMGDNGE</sequence>
<dbReference type="InterPro" id="IPR006119">
    <property type="entry name" value="Resolv_N"/>
</dbReference>
<dbReference type="Pfam" id="PF07508">
    <property type="entry name" value="Recombinase"/>
    <property type="match status" value="1"/>
</dbReference>
<dbReference type="PANTHER" id="PTHR30461:SF23">
    <property type="entry name" value="DNA RECOMBINASE-RELATED"/>
    <property type="match status" value="1"/>
</dbReference>
<name>A0A1I6JB71_9FIRM</name>
<evidence type="ECO:0000313" key="3">
    <source>
        <dbReference type="EMBL" id="SFR76186.1"/>
    </source>
</evidence>
<dbReference type="STRING" id="37658.SAMN05661086_01522"/>
<dbReference type="Pfam" id="PF00239">
    <property type="entry name" value="Resolvase"/>
    <property type="match status" value="1"/>
</dbReference>
<dbReference type="GO" id="GO:0000150">
    <property type="term" value="F:DNA strand exchange activity"/>
    <property type="evidence" value="ECO:0007669"/>
    <property type="project" value="InterPro"/>
</dbReference>
<dbReference type="InterPro" id="IPR011109">
    <property type="entry name" value="DNA_bind_recombinase_dom"/>
</dbReference>
<dbReference type="Gene3D" id="3.40.50.1390">
    <property type="entry name" value="Resolvase, N-terminal catalytic domain"/>
    <property type="match status" value="1"/>
</dbReference>
<dbReference type="InterPro" id="IPR025827">
    <property type="entry name" value="Zn_ribbon_recom_dom"/>
</dbReference>
<dbReference type="PANTHER" id="PTHR30461">
    <property type="entry name" value="DNA-INVERTASE FROM LAMBDOID PROPHAGE"/>
    <property type="match status" value="1"/>
</dbReference>
<dbReference type="AlphaFoldDB" id="A0A1I6JB71"/>
<evidence type="ECO:0000259" key="1">
    <source>
        <dbReference type="PROSITE" id="PS51736"/>
    </source>
</evidence>